<comment type="caution">
    <text evidence="1">The sequence shown here is derived from an EMBL/GenBank/DDBJ whole genome shotgun (WGS) entry which is preliminary data.</text>
</comment>
<protein>
    <submittedName>
        <fullName evidence="1">Uncharacterized protein</fullName>
    </submittedName>
</protein>
<dbReference type="EMBL" id="JASBNA010000005">
    <property type="protein sequence ID" value="KAK7691816.1"/>
    <property type="molecule type" value="Genomic_DNA"/>
</dbReference>
<sequence>MRQYKACIAPGLDFQTQALKLIGDVIVIFEDLHDRVKIIYMELEFGQLKMAESFLEHHVELHSISTLANSGRQQLQLTQRRLRPLTSVCNSGN</sequence>
<dbReference type="Proteomes" id="UP001385951">
    <property type="component" value="Unassembled WGS sequence"/>
</dbReference>
<dbReference type="AlphaFoldDB" id="A0AAW0GQJ7"/>
<accession>A0AAW0GQJ7</accession>
<evidence type="ECO:0000313" key="1">
    <source>
        <dbReference type="EMBL" id="KAK7691816.1"/>
    </source>
</evidence>
<gene>
    <name evidence="1" type="ORF">QCA50_005219</name>
</gene>
<evidence type="ECO:0000313" key="2">
    <source>
        <dbReference type="Proteomes" id="UP001385951"/>
    </source>
</evidence>
<reference evidence="1 2" key="1">
    <citation type="submission" date="2022-09" db="EMBL/GenBank/DDBJ databases">
        <authorList>
            <person name="Palmer J.M."/>
        </authorList>
    </citation>
    <scope>NUCLEOTIDE SEQUENCE [LARGE SCALE GENOMIC DNA]</scope>
    <source>
        <strain evidence="1 2">DSM 7382</strain>
    </source>
</reference>
<name>A0AAW0GQJ7_9APHY</name>
<keyword evidence="2" id="KW-1185">Reference proteome</keyword>
<organism evidence="1 2">
    <name type="scientific">Cerrena zonata</name>
    <dbReference type="NCBI Taxonomy" id="2478898"/>
    <lineage>
        <taxon>Eukaryota</taxon>
        <taxon>Fungi</taxon>
        <taxon>Dikarya</taxon>
        <taxon>Basidiomycota</taxon>
        <taxon>Agaricomycotina</taxon>
        <taxon>Agaricomycetes</taxon>
        <taxon>Polyporales</taxon>
        <taxon>Cerrenaceae</taxon>
        <taxon>Cerrena</taxon>
    </lineage>
</organism>
<proteinExistence type="predicted"/>